<name>A0A3L6SBF3_PANMI</name>
<organism evidence="1 2">
    <name type="scientific">Panicum miliaceum</name>
    <name type="common">Proso millet</name>
    <name type="synonym">Broomcorn millet</name>
    <dbReference type="NCBI Taxonomy" id="4540"/>
    <lineage>
        <taxon>Eukaryota</taxon>
        <taxon>Viridiplantae</taxon>
        <taxon>Streptophyta</taxon>
        <taxon>Embryophyta</taxon>
        <taxon>Tracheophyta</taxon>
        <taxon>Spermatophyta</taxon>
        <taxon>Magnoliopsida</taxon>
        <taxon>Liliopsida</taxon>
        <taxon>Poales</taxon>
        <taxon>Poaceae</taxon>
        <taxon>PACMAD clade</taxon>
        <taxon>Panicoideae</taxon>
        <taxon>Panicodae</taxon>
        <taxon>Paniceae</taxon>
        <taxon>Panicinae</taxon>
        <taxon>Panicum</taxon>
        <taxon>Panicum sect. Panicum</taxon>
    </lineage>
</organism>
<protein>
    <recommendedName>
        <fullName evidence="3">Polyprotein</fullName>
    </recommendedName>
</protein>
<comment type="caution">
    <text evidence="1">The sequence shown here is derived from an EMBL/GenBank/DDBJ whole genome shotgun (WGS) entry which is preliminary data.</text>
</comment>
<dbReference type="EMBL" id="PQIB02000005">
    <property type="protein sequence ID" value="RLN18340.1"/>
    <property type="molecule type" value="Genomic_DNA"/>
</dbReference>
<evidence type="ECO:0008006" key="3">
    <source>
        <dbReference type="Google" id="ProtNLM"/>
    </source>
</evidence>
<gene>
    <name evidence="1" type="ORF">C2845_PM02G41320</name>
</gene>
<evidence type="ECO:0000313" key="2">
    <source>
        <dbReference type="Proteomes" id="UP000275267"/>
    </source>
</evidence>
<proteinExistence type="predicted"/>
<dbReference type="AlphaFoldDB" id="A0A3L6SBF3"/>
<dbReference type="OrthoDB" id="653951at2759"/>
<evidence type="ECO:0000313" key="1">
    <source>
        <dbReference type="EMBL" id="RLN18340.1"/>
    </source>
</evidence>
<keyword evidence="2" id="KW-1185">Reference proteome</keyword>
<accession>A0A3L6SBF3</accession>
<sequence length="64" mass="7350">MDKIKSYFKGSDKANASTLLSQLVKAKYNGQGSVREHIMGMVNMRDKLRDLDYPLMMQRCFTTS</sequence>
<reference evidence="2" key="1">
    <citation type="journal article" date="2019" name="Nat. Commun.">
        <title>The genome of broomcorn millet.</title>
        <authorList>
            <person name="Zou C."/>
            <person name="Miki D."/>
            <person name="Li D."/>
            <person name="Tang Q."/>
            <person name="Xiao L."/>
            <person name="Rajput S."/>
            <person name="Deng P."/>
            <person name="Jia W."/>
            <person name="Huang R."/>
            <person name="Zhang M."/>
            <person name="Sun Y."/>
            <person name="Hu J."/>
            <person name="Fu X."/>
            <person name="Schnable P.S."/>
            <person name="Li F."/>
            <person name="Zhang H."/>
            <person name="Feng B."/>
            <person name="Zhu X."/>
            <person name="Liu R."/>
            <person name="Schnable J.C."/>
            <person name="Zhu J.-K."/>
            <person name="Zhang H."/>
        </authorList>
    </citation>
    <scope>NUCLEOTIDE SEQUENCE [LARGE SCALE GENOMIC DNA]</scope>
</reference>
<dbReference type="Proteomes" id="UP000275267">
    <property type="component" value="Unassembled WGS sequence"/>
</dbReference>
<dbReference type="Pfam" id="PF14223">
    <property type="entry name" value="Retrotran_gag_2"/>
    <property type="match status" value="1"/>
</dbReference>